<feature type="domain" description="Coenzyme Q-binding protein COQ10 START" evidence="5">
    <location>
        <begin position="44"/>
        <end position="216"/>
    </location>
</feature>
<feature type="region of interest" description="Disordered" evidence="4">
    <location>
        <begin position="227"/>
        <end position="251"/>
    </location>
</feature>
<proteinExistence type="inferred from homology"/>
<organism evidence="6 7">
    <name type="scientific">Phialocephala subalpina</name>
    <dbReference type="NCBI Taxonomy" id="576137"/>
    <lineage>
        <taxon>Eukaryota</taxon>
        <taxon>Fungi</taxon>
        <taxon>Dikarya</taxon>
        <taxon>Ascomycota</taxon>
        <taxon>Pezizomycotina</taxon>
        <taxon>Leotiomycetes</taxon>
        <taxon>Helotiales</taxon>
        <taxon>Mollisiaceae</taxon>
        <taxon>Phialocephala</taxon>
        <taxon>Phialocephala fortinii species complex</taxon>
    </lineage>
</organism>
<dbReference type="CDD" id="cd07813">
    <property type="entry name" value="COQ10p_like"/>
    <property type="match status" value="1"/>
</dbReference>
<dbReference type="InterPro" id="IPR044996">
    <property type="entry name" value="COQ10-like"/>
</dbReference>
<evidence type="ECO:0000256" key="4">
    <source>
        <dbReference type="SAM" id="MobiDB-lite"/>
    </source>
</evidence>
<evidence type="ECO:0000259" key="5">
    <source>
        <dbReference type="Pfam" id="PF03364"/>
    </source>
</evidence>
<dbReference type="PANTHER" id="PTHR12901:SF10">
    <property type="entry name" value="COENZYME Q-BINDING PROTEIN COQ10, MITOCHONDRIAL"/>
    <property type="match status" value="1"/>
</dbReference>
<dbReference type="AlphaFoldDB" id="A0A1L7WYN5"/>
<dbReference type="GO" id="GO:0048039">
    <property type="term" value="F:ubiquinone binding"/>
    <property type="evidence" value="ECO:0007669"/>
    <property type="project" value="InterPro"/>
</dbReference>
<evidence type="ECO:0000256" key="3">
    <source>
        <dbReference type="ARBA" id="ARBA00024947"/>
    </source>
</evidence>
<dbReference type="GO" id="GO:0045333">
    <property type="term" value="P:cellular respiration"/>
    <property type="evidence" value="ECO:0007669"/>
    <property type="project" value="InterPro"/>
</dbReference>
<accession>A0A1L7WYN5</accession>
<dbReference type="GO" id="GO:0005739">
    <property type="term" value="C:mitochondrion"/>
    <property type="evidence" value="ECO:0007669"/>
    <property type="project" value="TreeGrafter"/>
</dbReference>
<dbReference type="InterPro" id="IPR005031">
    <property type="entry name" value="COQ10_START"/>
</dbReference>
<gene>
    <name evidence="6" type="ORF">PAC_07774</name>
</gene>
<evidence type="ECO:0000256" key="2">
    <source>
        <dbReference type="ARBA" id="ARBA00011814"/>
    </source>
</evidence>
<dbReference type="Proteomes" id="UP000184330">
    <property type="component" value="Unassembled WGS sequence"/>
</dbReference>
<dbReference type="InterPro" id="IPR023393">
    <property type="entry name" value="START-like_dom_sf"/>
</dbReference>
<evidence type="ECO:0000313" key="6">
    <source>
        <dbReference type="EMBL" id="CZR57885.1"/>
    </source>
</evidence>
<evidence type="ECO:0000256" key="1">
    <source>
        <dbReference type="ARBA" id="ARBA00006885"/>
    </source>
</evidence>
<comment type="function">
    <text evidence="3">Required for the function of coenzyme Q in the respiratory chain. May serve as a chaperone or may be involved in the transport of Q6 from its site of synthesis to the catalytic sites of the respiratory complexes.</text>
</comment>
<comment type="subunit">
    <text evidence="2">Interacts with coenzyme Q.</text>
</comment>
<evidence type="ECO:0000313" key="7">
    <source>
        <dbReference type="Proteomes" id="UP000184330"/>
    </source>
</evidence>
<dbReference type="EMBL" id="FJOG01000011">
    <property type="protein sequence ID" value="CZR57885.1"/>
    <property type="molecule type" value="Genomic_DNA"/>
</dbReference>
<protein>
    <recommendedName>
        <fullName evidence="5">Coenzyme Q-binding protein COQ10 START domain-containing protein</fullName>
    </recommendedName>
</protein>
<dbReference type="Pfam" id="PF03364">
    <property type="entry name" value="Polyketide_cyc"/>
    <property type="match status" value="1"/>
</dbReference>
<sequence>MSKTLLQTLRPVSRIHTFQPHARRAFINLPGVEAQSLSATRILPYKSSSVYTLIADVDSYSSFLPYCVDSKVTKWSSPDKNGQKWPSEADLKVGWGGYEETFTSRLFCVPGSVVEALGGEAITTLSKADLGHHSATIDAPATANNIFQTISTRWTVKPFHYKPPTDTPQSNKTTHPARDQTEVHLTLDFQFSNPIYAALSKAVAPKVAGMMIEAFEVRAREMLDRPGAAVQEQNTTSRAFSSGSKIGTPGV</sequence>
<comment type="similarity">
    <text evidence="1">Belongs to the COQ10 family.</text>
</comment>
<feature type="compositionally biased region" description="Polar residues" evidence="4">
    <location>
        <begin position="231"/>
        <end position="245"/>
    </location>
</feature>
<dbReference type="Gene3D" id="3.30.530.20">
    <property type="match status" value="1"/>
</dbReference>
<dbReference type="STRING" id="576137.A0A1L7WYN5"/>
<dbReference type="PANTHER" id="PTHR12901">
    <property type="entry name" value="SPERM PROTEIN HOMOLOG"/>
    <property type="match status" value="1"/>
</dbReference>
<dbReference type="SUPFAM" id="SSF55961">
    <property type="entry name" value="Bet v1-like"/>
    <property type="match status" value="1"/>
</dbReference>
<keyword evidence="7" id="KW-1185">Reference proteome</keyword>
<reference evidence="6 7" key="1">
    <citation type="submission" date="2016-03" db="EMBL/GenBank/DDBJ databases">
        <authorList>
            <person name="Ploux O."/>
        </authorList>
    </citation>
    <scope>NUCLEOTIDE SEQUENCE [LARGE SCALE GENOMIC DNA]</scope>
    <source>
        <strain evidence="6 7">UAMH 11012</strain>
    </source>
</reference>
<name>A0A1L7WYN5_9HELO</name>
<dbReference type="OrthoDB" id="292693at2759"/>